<evidence type="ECO:0000313" key="13">
    <source>
        <dbReference type="Proteomes" id="UP001652623"/>
    </source>
</evidence>
<keyword evidence="4 11" id="KW-0732">Signal</keyword>
<evidence type="ECO:0000256" key="1">
    <source>
        <dbReference type="ARBA" id="ARBA00000382"/>
    </source>
</evidence>
<dbReference type="InterPro" id="IPR017853">
    <property type="entry name" value="GH"/>
</dbReference>
<evidence type="ECO:0000256" key="2">
    <source>
        <dbReference type="ARBA" id="ARBA00008773"/>
    </source>
</evidence>
<proteinExistence type="inferred from homology"/>
<name>A0A6P3ZFV6_ZIZJJ</name>
<protein>
    <recommendedName>
        <fullName evidence="3">glucan endo-1,3-beta-D-glucosidase</fullName>
        <ecNumber evidence="3">3.2.1.39</ecNumber>
    </recommendedName>
    <alternativeName>
        <fullName evidence="8">(1-&gt;3)-beta-glucan endohydrolase</fullName>
    </alternativeName>
    <alternativeName>
        <fullName evidence="9">Beta-1,3-endoglucanase</fullName>
    </alternativeName>
</protein>
<dbReference type="KEGG" id="zju:107413456"/>
<keyword evidence="13" id="KW-1185">Reference proteome</keyword>
<dbReference type="Gene3D" id="3.20.20.80">
    <property type="entry name" value="Glycosidases"/>
    <property type="match status" value="1"/>
</dbReference>
<dbReference type="SMART" id="SM00768">
    <property type="entry name" value="X8"/>
    <property type="match status" value="1"/>
</dbReference>
<evidence type="ECO:0000256" key="7">
    <source>
        <dbReference type="ARBA" id="ARBA00023295"/>
    </source>
</evidence>
<sequence length="445" mass="48988">MSTLHLSFLFLFLFLCLSSTVHSIGVNYGTLANNLPPPAQVANFLKTQTIIDRVKIFDNNPDILRAFANSGIAVTITIGNGDIPRLTTLIEARRWVVANIKPFHPQTRINYIAVGNEVLHWGDQNLISNLVPAMKTIYHALIREGINDIKVTSPSSLGILRRSQPPSTGRFWPGQDKQVLAPMLQFLRESKGPFMANPYPYFGYSPKQENYALFKRNRGMPDRYTGIVYTNMFDANMDAVHSAMKALGYGDVNIVVGETGWPSVCEGPPCSPQIASQYNYNLVNHVESGKGTPLMPNRTFETYLFALFNENLKPGPTAERNWGLFQPDFTPVYNAGVMRNQQGGSSGGGGSVAPAPGRKWCVPKPGATNQQLQANIDYVCSSGLDCKPIQPGGACFKPNDIRAHASFVMNSYFQAQGRHDFNCDFSHTGVITSVDPSYGTCKYAS</sequence>
<dbReference type="GO" id="GO:0005975">
    <property type="term" value="P:carbohydrate metabolic process"/>
    <property type="evidence" value="ECO:0007669"/>
    <property type="project" value="InterPro"/>
</dbReference>
<organism evidence="13 14">
    <name type="scientific">Ziziphus jujuba</name>
    <name type="common">Chinese jujube</name>
    <name type="synonym">Ziziphus sativa</name>
    <dbReference type="NCBI Taxonomy" id="326968"/>
    <lineage>
        <taxon>Eukaryota</taxon>
        <taxon>Viridiplantae</taxon>
        <taxon>Streptophyta</taxon>
        <taxon>Embryophyta</taxon>
        <taxon>Tracheophyta</taxon>
        <taxon>Spermatophyta</taxon>
        <taxon>Magnoliopsida</taxon>
        <taxon>eudicotyledons</taxon>
        <taxon>Gunneridae</taxon>
        <taxon>Pentapetalae</taxon>
        <taxon>rosids</taxon>
        <taxon>fabids</taxon>
        <taxon>Rosales</taxon>
        <taxon>Rhamnaceae</taxon>
        <taxon>Paliureae</taxon>
        <taxon>Ziziphus</taxon>
    </lineage>
</organism>
<dbReference type="InParanoid" id="A0A6P3ZFV6"/>
<dbReference type="AlphaFoldDB" id="A0A6P3ZFV6"/>
<feature type="signal peptide" evidence="11">
    <location>
        <begin position="1"/>
        <end position="23"/>
    </location>
</feature>
<gene>
    <name evidence="14" type="primary">LOC107413456</name>
</gene>
<evidence type="ECO:0000313" key="14">
    <source>
        <dbReference type="RefSeq" id="XP_015876896.2"/>
    </source>
</evidence>
<evidence type="ECO:0000256" key="8">
    <source>
        <dbReference type="ARBA" id="ARBA00033335"/>
    </source>
</evidence>
<dbReference type="SUPFAM" id="SSF51445">
    <property type="entry name" value="(Trans)glycosidases"/>
    <property type="match status" value="1"/>
</dbReference>
<dbReference type="PANTHER" id="PTHR32227">
    <property type="entry name" value="GLUCAN ENDO-1,3-BETA-GLUCOSIDASE BG1-RELATED-RELATED"/>
    <property type="match status" value="1"/>
</dbReference>
<dbReference type="InterPro" id="IPR044965">
    <property type="entry name" value="Glyco_hydro_17_plant"/>
</dbReference>
<evidence type="ECO:0000256" key="10">
    <source>
        <dbReference type="RuleBase" id="RU004335"/>
    </source>
</evidence>
<dbReference type="FunCoup" id="A0A6P3ZFV6">
    <property type="interactions" value="1"/>
</dbReference>
<dbReference type="GO" id="GO:0005886">
    <property type="term" value="C:plasma membrane"/>
    <property type="evidence" value="ECO:0007669"/>
    <property type="project" value="UniProtKB-SubCell"/>
</dbReference>
<evidence type="ECO:0000256" key="9">
    <source>
        <dbReference type="ARBA" id="ARBA00033417"/>
    </source>
</evidence>
<evidence type="ECO:0000256" key="6">
    <source>
        <dbReference type="ARBA" id="ARBA00023157"/>
    </source>
</evidence>
<dbReference type="GeneID" id="107413456"/>
<keyword evidence="7" id="KW-0326">Glycosidase</keyword>
<keyword evidence="5" id="KW-0378">Hydrolase</keyword>
<keyword evidence="6" id="KW-1015">Disulfide bond</keyword>
<dbReference type="Pfam" id="PF07983">
    <property type="entry name" value="X8"/>
    <property type="match status" value="1"/>
</dbReference>
<comment type="similarity">
    <text evidence="2 10">Belongs to the glycosyl hydrolase 17 family.</text>
</comment>
<evidence type="ECO:0000256" key="3">
    <source>
        <dbReference type="ARBA" id="ARBA00012780"/>
    </source>
</evidence>
<dbReference type="GO" id="GO:0042973">
    <property type="term" value="F:glucan endo-1,3-beta-D-glucosidase activity"/>
    <property type="evidence" value="ECO:0007669"/>
    <property type="project" value="UniProtKB-EC"/>
</dbReference>
<dbReference type="Pfam" id="PF00332">
    <property type="entry name" value="Glyco_hydro_17"/>
    <property type="match status" value="1"/>
</dbReference>
<dbReference type="InterPro" id="IPR000490">
    <property type="entry name" value="Glyco_hydro_17"/>
</dbReference>
<dbReference type="RefSeq" id="XP_015876896.2">
    <property type="nucleotide sequence ID" value="XM_016021410.4"/>
</dbReference>
<reference evidence="14" key="1">
    <citation type="submission" date="2025-08" db="UniProtKB">
        <authorList>
            <consortium name="RefSeq"/>
        </authorList>
    </citation>
    <scope>IDENTIFICATION</scope>
    <source>
        <tissue evidence="14">Seedling</tissue>
    </source>
</reference>
<evidence type="ECO:0000256" key="5">
    <source>
        <dbReference type="ARBA" id="ARBA00022801"/>
    </source>
</evidence>
<dbReference type="GO" id="GO:0098552">
    <property type="term" value="C:side of membrane"/>
    <property type="evidence" value="ECO:0007669"/>
    <property type="project" value="UniProtKB-KW"/>
</dbReference>
<accession>A0A6P3ZFV6</accession>
<dbReference type="Proteomes" id="UP001652623">
    <property type="component" value="Chromosome 8"/>
</dbReference>
<evidence type="ECO:0000256" key="11">
    <source>
        <dbReference type="SAM" id="SignalP"/>
    </source>
</evidence>
<evidence type="ECO:0000256" key="4">
    <source>
        <dbReference type="ARBA" id="ARBA00022729"/>
    </source>
</evidence>
<evidence type="ECO:0000259" key="12">
    <source>
        <dbReference type="SMART" id="SM00768"/>
    </source>
</evidence>
<feature type="chain" id="PRO_5047079205" description="glucan endo-1,3-beta-D-glucosidase" evidence="11">
    <location>
        <begin position="24"/>
        <end position="445"/>
    </location>
</feature>
<feature type="domain" description="X8" evidence="12">
    <location>
        <begin position="359"/>
        <end position="443"/>
    </location>
</feature>
<dbReference type="EC" id="3.2.1.39" evidence="3"/>
<dbReference type="GO" id="GO:0006952">
    <property type="term" value="P:defense response"/>
    <property type="evidence" value="ECO:0007669"/>
    <property type="project" value="UniProtKB-KW"/>
</dbReference>
<dbReference type="Gene3D" id="1.20.58.1040">
    <property type="match status" value="1"/>
</dbReference>
<comment type="catalytic activity">
    <reaction evidence="1">
        <text>Hydrolysis of (1-&gt;3)-beta-D-glucosidic linkages in (1-&gt;3)-beta-D-glucans.</text>
        <dbReference type="EC" id="3.2.1.39"/>
    </reaction>
</comment>
<dbReference type="InterPro" id="IPR012946">
    <property type="entry name" value="X8"/>
</dbReference>